<sequence>MSRSFTPARYPLLQKPLYVYTLPSDLLDILSVRSVQAAVTPEPESKTNKHSDAKPTFTSFDGASGSLGCQTCLNVTFPTLDEQRAHFKSDWHRYNAKLVLLGKGGTVTEEEFEEINDDSDASDSNPEAAGSSTEDRVTRLLRRQKLTSAGAQDGEDKDSDQEAEEAEYRRRAELRTAILWFQAKDAGNQDTGTKLVPDDTQLGIYRALIPRMISFSQPAAFLPALRAMQLPPAPARSAEFDPMEERKVTLLMVAGGHFAGMVVSLRPLNVTQSKGMKPERQEVKGAGEVRVLKHKTFHRYTTRKKQGGSQSLNDNAKSKANSAGAMLRRYGEQSLKEEIQQLMIEWEDEIHSSEKIFLRASTASKRSFWGYPGAVLEKGDERISVFPFPTRRPTLSELLRCWHELTRVKVTHLSEEAIQALDEAYIASLQPKTRPVPTAPTPAIKPIKESAPKLSAEEEAHRERRRRLIDMVRKGRIEPLLPFWQKYGASLGGVDAKAESWVDDGRGQTLLMIASQAGQEDVVKWLLEEQRADPTIVFASETSRDIPDAGEEVDGQPGKNRGRTAYDLATTKDVRNIFRRLAHDHPDWYNWIAAGHVPSGLSEEKEQEQDKKRAERRKGLKEKAKEREAKKAAELPQTPEPEMPLETIPPPTSKVLKGPQKLGGGKPGSDTGLAGLTPEMRARIERERRARAAEARLAGLGK</sequence>
<reference evidence="1" key="1">
    <citation type="submission" date="2023-04" db="EMBL/GenBank/DDBJ databases">
        <title>Draft Genome sequencing of Naganishia species isolated from polar environments using Oxford Nanopore Technology.</title>
        <authorList>
            <person name="Leo P."/>
            <person name="Venkateswaran K."/>
        </authorList>
    </citation>
    <scope>NUCLEOTIDE SEQUENCE</scope>
    <source>
        <strain evidence="1">MNA-CCFEE 5261</strain>
    </source>
</reference>
<protein>
    <submittedName>
        <fullName evidence="1">Uncharacterized protein</fullName>
    </submittedName>
</protein>
<accession>A0ACC2VN90</accession>
<keyword evidence="2" id="KW-1185">Reference proteome</keyword>
<evidence type="ECO:0000313" key="2">
    <source>
        <dbReference type="Proteomes" id="UP001241377"/>
    </source>
</evidence>
<name>A0ACC2VN90_9TREE</name>
<dbReference type="EMBL" id="JASBWR010000066">
    <property type="protein sequence ID" value="KAJ9100091.1"/>
    <property type="molecule type" value="Genomic_DNA"/>
</dbReference>
<gene>
    <name evidence="1" type="ORF">QFC19_005771</name>
</gene>
<proteinExistence type="predicted"/>
<organism evidence="1 2">
    <name type="scientific">Naganishia cerealis</name>
    <dbReference type="NCBI Taxonomy" id="610337"/>
    <lineage>
        <taxon>Eukaryota</taxon>
        <taxon>Fungi</taxon>
        <taxon>Dikarya</taxon>
        <taxon>Basidiomycota</taxon>
        <taxon>Agaricomycotina</taxon>
        <taxon>Tremellomycetes</taxon>
        <taxon>Filobasidiales</taxon>
        <taxon>Filobasidiaceae</taxon>
        <taxon>Naganishia</taxon>
    </lineage>
</organism>
<dbReference type="Proteomes" id="UP001241377">
    <property type="component" value="Unassembled WGS sequence"/>
</dbReference>
<comment type="caution">
    <text evidence="1">The sequence shown here is derived from an EMBL/GenBank/DDBJ whole genome shotgun (WGS) entry which is preliminary data.</text>
</comment>
<evidence type="ECO:0000313" key="1">
    <source>
        <dbReference type="EMBL" id="KAJ9100091.1"/>
    </source>
</evidence>